<dbReference type="InterPro" id="IPR005263">
    <property type="entry name" value="DapA"/>
</dbReference>
<gene>
    <name evidence="12" type="primary">dapA</name>
    <name evidence="16" type="ordered locus">STHERM_c08670</name>
</gene>
<evidence type="ECO:0000256" key="3">
    <source>
        <dbReference type="ARBA" id="ARBA00007592"/>
    </source>
</evidence>
<dbReference type="InterPro" id="IPR020625">
    <property type="entry name" value="Schiff_base-form_aldolases_AS"/>
</dbReference>
<evidence type="ECO:0000313" key="16">
    <source>
        <dbReference type="EMBL" id="ADN01816.1"/>
    </source>
</evidence>
<dbReference type="Pfam" id="PF00701">
    <property type="entry name" value="DHDPS"/>
    <property type="match status" value="1"/>
</dbReference>
<dbReference type="EMBL" id="CP001698">
    <property type="protein sequence ID" value="ADN01816.1"/>
    <property type="molecule type" value="Genomic_DNA"/>
</dbReference>
<name>E0RS29_WINT6</name>
<evidence type="ECO:0000313" key="17">
    <source>
        <dbReference type="Proteomes" id="UP000001296"/>
    </source>
</evidence>
<comment type="function">
    <text evidence="1 12">Catalyzes the condensation of (S)-aspartate-beta-semialdehyde [(S)-ASA] and pyruvate to 4-hydroxy-tetrahydrodipicolinate (HTPA).</text>
</comment>
<dbReference type="PANTHER" id="PTHR12128">
    <property type="entry name" value="DIHYDRODIPICOLINATE SYNTHASE"/>
    <property type="match status" value="1"/>
</dbReference>
<evidence type="ECO:0000256" key="2">
    <source>
        <dbReference type="ARBA" id="ARBA00005120"/>
    </source>
</evidence>
<dbReference type="PRINTS" id="PR00146">
    <property type="entry name" value="DHPICSNTHASE"/>
</dbReference>
<dbReference type="HAMAP" id="MF_00418">
    <property type="entry name" value="DapA"/>
    <property type="match status" value="1"/>
</dbReference>
<dbReference type="PANTHER" id="PTHR12128:SF66">
    <property type="entry name" value="4-HYDROXY-2-OXOGLUTARATE ALDOLASE, MITOCHONDRIAL"/>
    <property type="match status" value="1"/>
</dbReference>
<feature type="binding site" evidence="12 15">
    <location>
        <position position="203"/>
    </location>
    <ligand>
        <name>pyruvate</name>
        <dbReference type="ChEBI" id="CHEBI:15361"/>
    </ligand>
</feature>
<evidence type="ECO:0000256" key="7">
    <source>
        <dbReference type="ARBA" id="ARBA00022915"/>
    </source>
</evidence>
<keyword evidence="7 12" id="KW-0220">Diaminopimelate biosynthesis</keyword>
<comment type="similarity">
    <text evidence="3 12 13">Belongs to the DapA family.</text>
</comment>
<evidence type="ECO:0000256" key="12">
    <source>
        <dbReference type="HAMAP-Rule" id="MF_00418"/>
    </source>
</evidence>
<evidence type="ECO:0000256" key="11">
    <source>
        <dbReference type="ARBA" id="ARBA00047836"/>
    </source>
</evidence>
<proteinExistence type="inferred from homology"/>
<dbReference type="KEGG" id="sta:STHERM_c08670"/>
<dbReference type="GO" id="GO:0005829">
    <property type="term" value="C:cytosol"/>
    <property type="evidence" value="ECO:0007669"/>
    <property type="project" value="TreeGrafter"/>
</dbReference>
<comment type="subcellular location">
    <subcellularLocation>
        <location evidence="12">Cytoplasm</location>
    </subcellularLocation>
</comment>
<evidence type="ECO:0000256" key="13">
    <source>
        <dbReference type="PIRNR" id="PIRNR001365"/>
    </source>
</evidence>
<dbReference type="GO" id="GO:0009089">
    <property type="term" value="P:lysine biosynthetic process via diaminopimelate"/>
    <property type="evidence" value="ECO:0007669"/>
    <property type="project" value="UniProtKB-UniRule"/>
</dbReference>
<sequence>MFRGVFTALITPFNKDGSVDYGALRDLVEIQITEGVNGLVPVGTTGESPTVTHEENVKIVEVVVDQTKGRVPVIAGTGSNCTDEAIQMTKRAKEIGADATLQVAPYYNKPNQEGFYRHFVTIAETCELPVIVYNIPGRTGKNVEPETILRLAGHPLIAGVKEASGSMAQVMEILAKRPEGFAVLSGDDNLTLPIVALGGDGVVSVASNIVPRRMSAFVKALLEGRMEEARRSHYELLPLFKAIFIDTNPIPVKYAMTLLSSLSIQEVYRLPLCPLAEDKKRVVKAVLEELGII</sequence>
<dbReference type="PaxDb" id="665571-STHERM_c08670"/>
<dbReference type="Proteomes" id="UP000001296">
    <property type="component" value="Chromosome"/>
</dbReference>
<feature type="active site" description="Proton donor/acceptor" evidence="12 14">
    <location>
        <position position="133"/>
    </location>
</feature>
<comment type="subunit">
    <text evidence="12">Homotetramer; dimer of dimers.</text>
</comment>
<dbReference type="CDD" id="cd00950">
    <property type="entry name" value="DHDPS"/>
    <property type="match status" value="1"/>
</dbReference>
<dbReference type="eggNOG" id="COG0329">
    <property type="taxonomic scope" value="Bacteria"/>
</dbReference>
<evidence type="ECO:0000256" key="1">
    <source>
        <dbReference type="ARBA" id="ARBA00003294"/>
    </source>
</evidence>
<dbReference type="UniPathway" id="UPA00034">
    <property type="reaction ID" value="UER00017"/>
</dbReference>
<evidence type="ECO:0000256" key="14">
    <source>
        <dbReference type="PIRSR" id="PIRSR001365-1"/>
    </source>
</evidence>
<accession>E0RS29</accession>
<reference key="1">
    <citation type="submission" date="2009-08" db="EMBL/GenBank/DDBJ databases">
        <title>The genome sequence of Spirochaeta thermophila DSM6192.</title>
        <authorList>
            <person name="Angelov A."/>
            <person name="Mientus M."/>
            <person name="Wittenberg S."/>
            <person name="Lehmann R."/>
            <person name="Liesegang H."/>
            <person name="Daniel R."/>
            <person name="Liebl W."/>
        </authorList>
    </citation>
    <scope>NUCLEOTIDE SEQUENCE</scope>
    <source>
        <strain>DSM 6192</strain>
    </source>
</reference>
<feature type="binding site" evidence="12 15">
    <location>
        <position position="45"/>
    </location>
    <ligand>
        <name>pyruvate</name>
        <dbReference type="ChEBI" id="CHEBI:15361"/>
    </ligand>
</feature>
<comment type="pathway">
    <text evidence="2 12">Amino-acid biosynthesis; L-lysine biosynthesis via DAP pathway; (S)-tetrahydrodipicolinate from L-aspartate: step 3/4.</text>
</comment>
<dbReference type="SUPFAM" id="SSF51569">
    <property type="entry name" value="Aldolase"/>
    <property type="match status" value="1"/>
</dbReference>
<feature type="site" description="Part of a proton relay during catalysis" evidence="12">
    <location>
        <position position="44"/>
    </location>
</feature>
<keyword evidence="9 12" id="KW-0456">Lyase</keyword>
<evidence type="ECO:0000256" key="4">
    <source>
        <dbReference type="ARBA" id="ARBA00012086"/>
    </source>
</evidence>
<organism evidence="16 17">
    <name type="scientific">Winmispira thermophila (strain ATCC 49972 / DSM 6192 / RI 19.B1)</name>
    <name type="common">Spirochaeta thermophila</name>
    <dbReference type="NCBI Taxonomy" id="665571"/>
    <lineage>
        <taxon>Bacteria</taxon>
        <taxon>Pseudomonadati</taxon>
        <taxon>Spirochaetota</taxon>
        <taxon>Spirochaetia</taxon>
        <taxon>Winmispirales</taxon>
        <taxon>Winmispiraceae</taxon>
        <taxon>Winmispira</taxon>
    </lineage>
</organism>
<keyword evidence="5 12" id="KW-0963">Cytoplasm</keyword>
<evidence type="ECO:0000256" key="9">
    <source>
        <dbReference type="ARBA" id="ARBA00023239"/>
    </source>
</evidence>
<evidence type="ECO:0000256" key="5">
    <source>
        <dbReference type="ARBA" id="ARBA00022490"/>
    </source>
</evidence>
<dbReference type="RefSeq" id="WP_013313657.1">
    <property type="nucleotide sequence ID" value="NC_014484.1"/>
</dbReference>
<dbReference type="HOGENOM" id="CLU_049343_7_1_12"/>
<keyword evidence="10 12" id="KW-0704">Schiff base</keyword>
<dbReference type="SMART" id="SM01130">
    <property type="entry name" value="DHDPS"/>
    <property type="match status" value="1"/>
</dbReference>
<dbReference type="InterPro" id="IPR020624">
    <property type="entry name" value="Schiff_base-form_aldolases_CS"/>
</dbReference>
<dbReference type="GO" id="GO:0019877">
    <property type="term" value="P:diaminopimelate biosynthetic process"/>
    <property type="evidence" value="ECO:0007669"/>
    <property type="project" value="UniProtKB-UniRule"/>
</dbReference>
<reference evidence="16 17" key="2">
    <citation type="journal article" date="2010" name="J. Bacteriol.">
        <title>Genome sequence of the polysaccharide-degrading, thermophilic anaerobe Spirochaeta thermophila DSM 6192.</title>
        <authorList>
            <person name="Angelov A."/>
            <person name="Liebl S."/>
            <person name="Ballschmiter M."/>
            <person name="Bomeke M."/>
            <person name="Lehmann R."/>
            <person name="Liesegang H."/>
            <person name="Daniel R."/>
            <person name="Liebl W."/>
        </authorList>
    </citation>
    <scope>NUCLEOTIDE SEQUENCE [LARGE SCALE GENOMIC DNA]</scope>
    <source>
        <strain evidence="17">ATCC 49972 / DSM 6192 / RI 19.B1</strain>
    </source>
</reference>
<dbReference type="Gene3D" id="3.20.20.70">
    <property type="entry name" value="Aldolase class I"/>
    <property type="match status" value="1"/>
</dbReference>
<dbReference type="AlphaFoldDB" id="E0RS29"/>
<feature type="site" description="Part of a proton relay during catalysis" evidence="12">
    <location>
        <position position="107"/>
    </location>
</feature>
<dbReference type="GO" id="GO:0008840">
    <property type="term" value="F:4-hydroxy-tetrahydrodipicolinate synthase activity"/>
    <property type="evidence" value="ECO:0007669"/>
    <property type="project" value="UniProtKB-UniRule"/>
</dbReference>
<dbReference type="PROSITE" id="PS00666">
    <property type="entry name" value="DHDPS_2"/>
    <property type="match status" value="1"/>
</dbReference>
<dbReference type="EC" id="4.3.3.7" evidence="4 12"/>
<evidence type="ECO:0000256" key="8">
    <source>
        <dbReference type="ARBA" id="ARBA00023154"/>
    </source>
</evidence>
<protein>
    <recommendedName>
        <fullName evidence="4 12">4-hydroxy-tetrahydrodipicolinate synthase</fullName>
        <shortName evidence="12">HTPA synthase</shortName>
        <ecNumber evidence="4 12">4.3.3.7</ecNumber>
    </recommendedName>
</protein>
<dbReference type="PROSITE" id="PS00665">
    <property type="entry name" value="DHDPS_1"/>
    <property type="match status" value="1"/>
</dbReference>
<keyword evidence="6 12" id="KW-0028">Amino-acid biosynthesis</keyword>
<comment type="caution">
    <text evidence="12">Was originally thought to be a dihydrodipicolinate synthase (DHDPS), catalyzing the condensation of (S)-aspartate-beta-semialdehyde [(S)-ASA] and pyruvate to dihydrodipicolinate (DHDP). However, it was shown in E.coli that the product of the enzymatic reaction is not dihydrodipicolinate but in fact (4S)-4-hydroxy-2,3,4,5-tetrahydro-(2S)-dipicolinic acid (HTPA), and that the consecutive dehydration reaction leading to DHDP is not spontaneous but catalyzed by DapB.</text>
</comment>
<keyword evidence="8 12" id="KW-0457">Lysine biosynthesis</keyword>
<evidence type="ECO:0000256" key="15">
    <source>
        <dbReference type="PIRSR" id="PIRSR001365-2"/>
    </source>
</evidence>
<feature type="active site" description="Schiff-base intermediate with substrate" evidence="12 14">
    <location>
        <position position="161"/>
    </location>
</feature>
<evidence type="ECO:0000256" key="10">
    <source>
        <dbReference type="ARBA" id="ARBA00023270"/>
    </source>
</evidence>
<dbReference type="PIRSF" id="PIRSF001365">
    <property type="entry name" value="DHDPS"/>
    <property type="match status" value="1"/>
</dbReference>
<dbReference type="NCBIfam" id="TIGR00674">
    <property type="entry name" value="dapA"/>
    <property type="match status" value="1"/>
</dbReference>
<dbReference type="InterPro" id="IPR002220">
    <property type="entry name" value="DapA-like"/>
</dbReference>
<comment type="catalytic activity">
    <reaction evidence="11 12">
        <text>L-aspartate 4-semialdehyde + pyruvate = (2S,4S)-4-hydroxy-2,3,4,5-tetrahydrodipicolinate + H2O + H(+)</text>
        <dbReference type="Rhea" id="RHEA:34171"/>
        <dbReference type="ChEBI" id="CHEBI:15361"/>
        <dbReference type="ChEBI" id="CHEBI:15377"/>
        <dbReference type="ChEBI" id="CHEBI:15378"/>
        <dbReference type="ChEBI" id="CHEBI:67139"/>
        <dbReference type="ChEBI" id="CHEBI:537519"/>
        <dbReference type="EC" id="4.3.3.7"/>
    </reaction>
</comment>
<evidence type="ECO:0000256" key="6">
    <source>
        <dbReference type="ARBA" id="ARBA00022605"/>
    </source>
</evidence>
<dbReference type="InterPro" id="IPR013785">
    <property type="entry name" value="Aldolase_TIM"/>
</dbReference>